<evidence type="ECO:0000256" key="1">
    <source>
        <dbReference type="ARBA" id="ARBA00022553"/>
    </source>
</evidence>
<dbReference type="SUPFAM" id="SSF52172">
    <property type="entry name" value="CheY-like"/>
    <property type="match status" value="1"/>
</dbReference>
<comment type="caution">
    <text evidence="4">The sequence shown here is derived from an EMBL/GenBank/DDBJ whole genome shotgun (WGS) entry which is preliminary data.</text>
</comment>
<dbReference type="EMBL" id="PCWA01000109">
    <property type="protein sequence ID" value="PIQ88386.1"/>
    <property type="molecule type" value="Genomic_DNA"/>
</dbReference>
<accession>A0A2H0LVK0</accession>
<evidence type="ECO:0000313" key="5">
    <source>
        <dbReference type="Proteomes" id="UP000229641"/>
    </source>
</evidence>
<dbReference type="PROSITE" id="PS50110">
    <property type="entry name" value="RESPONSE_REGULATORY"/>
    <property type="match status" value="1"/>
</dbReference>
<feature type="domain" description="Response regulatory" evidence="3">
    <location>
        <begin position="12"/>
        <end position="126"/>
    </location>
</feature>
<dbReference type="SMART" id="SM00448">
    <property type="entry name" value="REC"/>
    <property type="match status" value="1"/>
</dbReference>
<evidence type="ECO:0000259" key="3">
    <source>
        <dbReference type="PROSITE" id="PS50110"/>
    </source>
</evidence>
<dbReference type="Pfam" id="PF00072">
    <property type="entry name" value="Response_reg"/>
    <property type="match status" value="1"/>
</dbReference>
<dbReference type="PANTHER" id="PTHR44591">
    <property type="entry name" value="STRESS RESPONSE REGULATOR PROTEIN 1"/>
    <property type="match status" value="1"/>
</dbReference>
<keyword evidence="1 2" id="KW-0597">Phosphoprotein</keyword>
<evidence type="ECO:0000313" key="4">
    <source>
        <dbReference type="EMBL" id="PIQ88386.1"/>
    </source>
</evidence>
<dbReference type="InterPro" id="IPR050595">
    <property type="entry name" value="Bact_response_regulator"/>
</dbReference>
<organism evidence="4 5">
    <name type="scientific">Candidatus Ghiorseimicrobium undicola</name>
    <dbReference type="NCBI Taxonomy" id="1974746"/>
    <lineage>
        <taxon>Bacteria</taxon>
        <taxon>Pseudomonadati</taxon>
        <taxon>Candidatus Omnitrophota</taxon>
        <taxon>Candidatus Ghiorseimicrobium</taxon>
    </lineage>
</organism>
<dbReference type="InterPro" id="IPR001789">
    <property type="entry name" value="Sig_transdc_resp-reg_receiver"/>
</dbReference>
<sequence>MRKGLLVPEKIKLLVVDDEELICNYVEQRFKKKGFDVLFALSGEEALVIFEKERPDIVILDIMMQGINGIETFKRIKKICPNPKVIIVSALDNNEQIEYLKTLGVSSYLTKPILLKDLDNLVVKFADEINSKI</sequence>
<dbReference type="GO" id="GO:0000160">
    <property type="term" value="P:phosphorelay signal transduction system"/>
    <property type="evidence" value="ECO:0007669"/>
    <property type="project" value="InterPro"/>
</dbReference>
<dbReference type="Gene3D" id="3.40.50.2300">
    <property type="match status" value="1"/>
</dbReference>
<reference evidence="4 5" key="1">
    <citation type="submission" date="2017-09" db="EMBL/GenBank/DDBJ databases">
        <title>Depth-based differentiation of microbial function through sediment-hosted aquifers and enrichment of novel symbionts in the deep terrestrial subsurface.</title>
        <authorList>
            <person name="Probst A.J."/>
            <person name="Ladd B."/>
            <person name="Jarett J.K."/>
            <person name="Geller-Mcgrath D.E."/>
            <person name="Sieber C.M."/>
            <person name="Emerson J.B."/>
            <person name="Anantharaman K."/>
            <person name="Thomas B.C."/>
            <person name="Malmstrom R."/>
            <person name="Stieglmeier M."/>
            <person name="Klingl A."/>
            <person name="Woyke T."/>
            <person name="Ryan C.M."/>
            <person name="Banfield J.F."/>
        </authorList>
    </citation>
    <scope>NUCLEOTIDE SEQUENCE [LARGE SCALE GENOMIC DNA]</scope>
    <source>
        <strain evidence="4">CG11_big_fil_rev_8_21_14_0_20_42_13</strain>
    </source>
</reference>
<protein>
    <submittedName>
        <fullName evidence="4">Response regulator</fullName>
    </submittedName>
</protein>
<evidence type="ECO:0000256" key="2">
    <source>
        <dbReference type="PROSITE-ProRule" id="PRU00169"/>
    </source>
</evidence>
<name>A0A2H0LVK0_9BACT</name>
<dbReference type="PANTHER" id="PTHR44591:SF3">
    <property type="entry name" value="RESPONSE REGULATORY DOMAIN-CONTAINING PROTEIN"/>
    <property type="match status" value="1"/>
</dbReference>
<gene>
    <name evidence="4" type="ORF">COV72_08775</name>
</gene>
<proteinExistence type="predicted"/>
<dbReference type="InterPro" id="IPR011006">
    <property type="entry name" value="CheY-like_superfamily"/>
</dbReference>
<feature type="modified residue" description="4-aspartylphosphate" evidence="2">
    <location>
        <position position="61"/>
    </location>
</feature>
<dbReference type="Proteomes" id="UP000229641">
    <property type="component" value="Unassembled WGS sequence"/>
</dbReference>
<dbReference type="AlphaFoldDB" id="A0A2H0LVK0"/>